<dbReference type="EMBL" id="KQ435014">
    <property type="protein sequence ID" value="KZC13872.1"/>
    <property type="molecule type" value="Genomic_DNA"/>
</dbReference>
<protein>
    <submittedName>
        <fullName evidence="1">Uncharacterized protein</fullName>
    </submittedName>
</protein>
<reference evidence="1 2" key="1">
    <citation type="submission" date="2015-07" db="EMBL/GenBank/DDBJ databases">
        <title>The genome of Dufourea novaeangliae.</title>
        <authorList>
            <person name="Pan H."/>
            <person name="Kapheim K."/>
        </authorList>
    </citation>
    <scope>NUCLEOTIDE SEQUENCE [LARGE SCALE GENOMIC DNA]</scope>
    <source>
        <strain evidence="1">0120121106</strain>
        <tissue evidence="1">Whole body</tissue>
    </source>
</reference>
<gene>
    <name evidence="1" type="ORF">WN55_06056</name>
</gene>
<dbReference type="Proteomes" id="UP000076502">
    <property type="component" value="Unassembled WGS sequence"/>
</dbReference>
<keyword evidence="2" id="KW-1185">Reference proteome</keyword>
<accession>A0A154PPS8</accession>
<sequence length="126" mass="14801">MAALFMEQETLRRSINRIVANLEKKGVNNYNKAMVSVRLDYLDTFWSTFLKNHLELQNIFTVTERRKHDYFRQYWYDQTVRSYLNQRVTLCHILEGLTVETSKVTTTATPEVTASPVRPTVQPISL</sequence>
<evidence type="ECO:0000313" key="2">
    <source>
        <dbReference type="Proteomes" id="UP000076502"/>
    </source>
</evidence>
<proteinExistence type="predicted"/>
<dbReference type="AlphaFoldDB" id="A0A154PPS8"/>
<dbReference type="OrthoDB" id="7700894at2759"/>
<evidence type="ECO:0000313" key="1">
    <source>
        <dbReference type="EMBL" id="KZC13872.1"/>
    </source>
</evidence>
<organism evidence="1 2">
    <name type="scientific">Dufourea novaeangliae</name>
    <name type="common">Sweat bee</name>
    <dbReference type="NCBI Taxonomy" id="178035"/>
    <lineage>
        <taxon>Eukaryota</taxon>
        <taxon>Metazoa</taxon>
        <taxon>Ecdysozoa</taxon>
        <taxon>Arthropoda</taxon>
        <taxon>Hexapoda</taxon>
        <taxon>Insecta</taxon>
        <taxon>Pterygota</taxon>
        <taxon>Neoptera</taxon>
        <taxon>Endopterygota</taxon>
        <taxon>Hymenoptera</taxon>
        <taxon>Apocrita</taxon>
        <taxon>Aculeata</taxon>
        <taxon>Apoidea</taxon>
        <taxon>Anthophila</taxon>
        <taxon>Halictidae</taxon>
        <taxon>Rophitinae</taxon>
        <taxon>Dufourea</taxon>
    </lineage>
</organism>
<name>A0A154PPS8_DUFNO</name>